<keyword evidence="1" id="KW-0472">Membrane</keyword>
<feature type="transmembrane region" description="Helical" evidence="1">
    <location>
        <begin position="38"/>
        <end position="62"/>
    </location>
</feature>
<accession>A0A653L0F1</accession>
<reference evidence="2 3" key="1">
    <citation type="submission" date="2019-10" db="EMBL/GenBank/DDBJ databases">
        <authorList>
            <person name="Karimi E."/>
        </authorList>
    </citation>
    <scope>NUCLEOTIDE SEQUENCE [LARGE SCALE GENOMIC DNA]</scope>
    <source>
        <strain evidence="2">Aeromonas sp. 8C</strain>
    </source>
</reference>
<gene>
    <name evidence="2" type="ORF">AERO8C_20233</name>
</gene>
<dbReference type="Proteomes" id="UP000439123">
    <property type="component" value="Unassembled WGS sequence"/>
</dbReference>
<feature type="transmembrane region" description="Helical" evidence="1">
    <location>
        <begin position="12"/>
        <end position="32"/>
    </location>
</feature>
<keyword evidence="1" id="KW-1133">Transmembrane helix</keyword>
<proteinExistence type="predicted"/>
<evidence type="ECO:0000313" key="2">
    <source>
        <dbReference type="EMBL" id="VXA85083.1"/>
    </source>
</evidence>
<dbReference type="EMBL" id="CABWLC010000012">
    <property type="protein sequence ID" value="VXA85083.1"/>
    <property type="molecule type" value="Genomic_DNA"/>
</dbReference>
<organism evidence="2 3">
    <name type="scientific">Aeromonas veronii</name>
    <dbReference type="NCBI Taxonomy" id="654"/>
    <lineage>
        <taxon>Bacteria</taxon>
        <taxon>Pseudomonadati</taxon>
        <taxon>Pseudomonadota</taxon>
        <taxon>Gammaproteobacteria</taxon>
        <taxon>Aeromonadales</taxon>
        <taxon>Aeromonadaceae</taxon>
        <taxon>Aeromonas</taxon>
    </lineage>
</organism>
<keyword evidence="1" id="KW-0812">Transmembrane</keyword>
<evidence type="ECO:0000313" key="3">
    <source>
        <dbReference type="Proteomes" id="UP000439123"/>
    </source>
</evidence>
<dbReference type="AlphaFoldDB" id="A0A653L0F1"/>
<protein>
    <submittedName>
        <fullName evidence="2">Uncharacterized protein</fullName>
    </submittedName>
</protein>
<sequence length="94" mass="10651">MPNKKLHVNLRTIVFITTIIHVYEISILTLAFDPGALQIPYIAFIKQVLVFFEVICVFMVLVNDFTHGYLMFLLLIGCVTLMITLSDSSKGLMV</sequence>
<name>A0A653L0F1_AERVE</name>
<evidence type="ECO:0000256" key="1">
    <source>
        <dbReference type="SAM" id="Phobius"/>
    </source>
</evidence>
<feature type="transmembrane region" description="Helical" evidence="1">
    <location>
        <begin position="69"/>
        <end position="86"/>
    </location>
</feature>